<sequence length="360" mass="38902">MEKFAFIIHPLEVKDVARKFAFTRYLPEHVVENVFRLVPPMKVSDITGISTPHSQAEGWFVTCPLTARQMIGLPEKYVLAKIIQSGKLAEKLGAKIVGLGAFTSVVGDAGYTIAKNLNIAVTTGNSFTVATAVEGAKQAAKLMGHNLENVHVVVLGATGSIGKVCSMMMAGEVRNMTLVARNKKPLEELAEKILYRTGLSVGITSDVKAALKKAHIVIAVTSSVDTIIGPEDLMPGAVVCDVSRPRNVSRQVALERDDVLVVEGGVVEVPGDVNFNFNFGFPPKMAYACMAETMILALEGKYESFSLGRDLTIEQIREISALAQKHGFRLAGFRSFERAITMGEIEKIKKNALGKGLKVV</sequence>
<dbReference type="RefSeq" id="WP_104370620.1">
    <property type="nucleotide sequence ID" value="NZ_BFAV01000018.1"/>
</dbReference>
<protein>
    <submittedName>
        <fullName evidence="2">Acetylornithine aminotransferase</fullName>
    </submittedName>
</protein>
<evidence type="ECO:0000313" key="3">
    <source>
        <dbReference type="Proteomes" id="UP000239549"/>
    </source>
</evidence>
<comment type="caution">
    <text evidence="2">The sequence shown here is derived from an EMBL/GenBank/DDBJ whole genome shotgun (WGS) entry which is preliminary data.</text>
</comment>
<dbReference type="EMBL" id="BFAV01000018">
    <property type="protein sequence ID" value="GBF32035.1"/>
    <property type="molecule type" value="Genomic_DNA"/>
</dbReference>
<dbReference type="InterPro" id="IPR036291">
    <property type="entry name" value="NAD(P)-bd_dom_sf"/>
</dbReference>
<reference evidence="3" key="1">
    <citation type="submission" date="2018-02" db="EMBL/GenBank/DDBJ databases">
        <title>Genome sequence of Desulfocucumis palustris strain NAW-5.</title>
        <authorList>
            <person name="Watanabe M."/>
            <person name="Kojima H."/>
            <person name="Fukui M."/>
        </authorList>
    </citation>
    <scope>NUCLEOTIDE SEQUENCE [LARGE SCALE GENOMIC DNA]</scope>
    <source>
        <strain evidence="3">NAW-5</strain>
    </source>
</reference>
<accession>A0A2L2X791</accession>
<dbReference type="Gene3D" id="3.40.50.720">
    <property type="entry name" value="NAD(P)-binding Rossmann-like Domain"/>
    <property type="match status" value="1"/>
</dbReference>
<proteinExistence type="predicted"/>
<dbReference type="InterPro" id="IPR006151">
    <property type="entry name" value="Shikm_DH/Glu-tRNA_Rdtase"/>
</dbReference>
<keyword evidence="2" id="KW-0808">Transferase</keyword>
<organism evidence="2 3">
    <name type="scientific">Desulfocucumis palustris</name>
    <dbReference type="NCBI Taxonomy" id="1898651"/>
    <lineage>
        <taxon>Bacteria</taxon>
        <taxon>Bacillati</taxon>
        <taxon>Bacillota</taxon>
        <taxon>Clostridia</taxon>
        <taxon>Eubacteriales</taxon>
        <taxon>Desulfocucumaceae</taxon>
        <taxon>Desulfocucumis</taxon>
    </lineage>
</organism>
<dbReference type="Pfam" id="PF01488">
    <property type="entry name" value="Shikimate_DH"/>
    <property type="match status" value="1"/>
</dbReference>
<evidence type="ECO:0000259" key="1">
    <source>
        <dbReference type="Pfam" id="PF01488"/>
    </source>
</evidence>
<evidence type="ECO:0000313" key="2">
    <source>
        <dbReference type="EMBL" id="GBF32035.1"/>
    </source>
</evidence>
<gene>
    <name evidence="2" type="ORF">DCCM_0226</name>
</gene>
<dbReference type="GO" id="GO:0008483">
    <property type="term" value="F:transaminase activity"/>
    <property type="evidence" value="ECO:0007669"/>
    <property type="project" value="UniProtKB-KW"/>
</dbReference>
<dbReference type="AlphaFoldDB" id="A0A2L2X791"/>
<name>A0A2L2X791_9FIRM</name>
<dbReference type="Proteomes" id="UP000239549">
    <property type="component" value="Unassembled WGS sequence"/>
</dbReference>
<keyword evidence="2" id="KW-0032">Aminotransferase</keyword>
<dbReference type="SUPFAM" id="SSF51735">
    <property type="entry name" value="NAD(P)-binding Rossmann-fold domains"/>
    <property type="match status" value="1"/>
</dbReference>
<keyword evidence="3" id="KW-1185">Reference proteome</keyword>
<feature type="domain" description="Quinate/shikimate 5-dehydrogenase/glutamyl-tRNA reductase" evidence="1">
    <location>
        <begin position="140"/>
        <end position="253"/>
    </location>
</feature>
<dbReference type="OrthoDB" id="9808814at2"/>